<proteinExistence type="predicted"/>
<evidence type="ECO:0000313" key="2">
    <source>
        <dbReference type="Proteomes" id="UP000006639"/>
    </source>
</evidence>
<dbReference type="HOGENOM" id="CLU_198270_0_0_5"/>
<keyword evidence="2" id="KW-1185">Reference proteome</keyword>
<dbReference type="Proteomes" id="UP000006639">
    <property type="component" value="Chromosome"/>
</dbReference>
<dbReference type="KEGG" id="mmn:midi_00717"/>
<protein>
    <submittedName>
        <fullName evidence="1">Putative transposase</fullName>
    </submittedName>
</protein>
<accession>F7XWG2</accession>
<reference evidence="1 2" key="1">
    <citation type="journal article" date="2011" name="Mol. Biol. Evol.">
        <title>Phylogenomic evidence for the presence of a flagellum and cbb3 oxidase in the free-living mitochondrial ancestor.</title>
        <authorList>
            <person name="Sassera D."/>
            <person name="Lo N."/>
            <person name="Epis S."/>
            <person name="D'Auria G."/>
            <person name="Montagna M."/>
            <person name="Comandatore F."/>
            <person name="Horner D."/>
            <person name="Pereto J."/>
            <person name="Luciano A.M."/>
            <person name="Franciosi F."/>
            <person name="Ferri E."/>
            <person name="Crotti E."/>
            <person name="Bazzocchi C."/>
            <person name="Daffonchio D."/>
            <person name="Sacchi L."/>
            <person name="Moya A."/>
            <person name="Latorre A."/>
            <person name="Bandi C."/>
        </authorList>
    </citation>
    <scope>NUCLEOTIDE SEQUENCE [LARGE SCALE GENOMIC DNA]</scope>
    <source>
        <strain evidence="1 2">IricVA</strain>
    </source>
</reference>
<dbReference type="EMBL" id="CP002130">
    <property type="protein sequence ID" value="AEI89011.1"/>
    <property type="molecule type" value="Genomic_DNA"/>
</dbReference>
<gene>
    <name evidence="1" type="ordered locus">midi_00717</name>
</gene>
<name>F7XWG2_MIDMI</name>
<dbReference type="AlphaFoldDB" id="F7XWG2"/>
<organism evidence="1 2">
    <name type="scientific">Midichloria mitochondrii (strain IricVA)</name>
    <dbReference type="NCBI Taxonomy" id="696127"/>
    <lineage>
        <taxon>Bacteria</taxon>
        <taxon>Pseudomonadati</taxon>
        <taxon>Pseudomonadota</taxon>
        <taxon>Alphaproteobacteria</taxon>
        <taxon>Rickettsiales</taxon>
        <taxon>Candidatus Midichloriaceae</taxon>
        <taxon>Candidatus Midichloria</taxon>
    </lineage>
</organism>
<dbReference type="STRING" id="696127.midi_00717"/>
<evidence type="ECO:0000313" key="1">
    <source>
        <dbReference type="EMBL" id="AEI89011.1"/>
    </source>
</evidence>
<sequence length="77" mass="8615">MKNKTRLAAFKQLLLAGRGLIETAIGQLKEICQIQRHGIARQTISWQTSFSGLLAYVFKPNISHGKIGSRAYSLRQT</sequence>
<dbReference type="RefSeq" id="WP_013951216.1">
    <property type="nucleotide sequence ID" value="NC_015722.1"/>
</dbReference>